<sequence>MDKIQYERELYEPLKQYLEVQGFDVRSEVRSCDIVAKKNDLIYIIEMKRHLSFDLLAQAVERLSYADAVYVSIPKPNNFKQDKIWKSKLKVLKQLGLGLLLVSKTGSSYLVEEALIPESLKAVRTSSKKRVALEKEFNNRSMDLNIAGSSGVPLVTAYREAALYIAFLIREHGALDTKALKGLGAHPKKTTSILNANYYGWFEKAENKVYCLTEAGEESLTAYKPLVDAFKALNFSDD</sequence>
<organism evidence="1 2">
    <name type="scientific">Acidaminobacter hydrogenoformans DSM 2784</name>
    <dbReference type="NCBI Taxonomy" id="1120920"/>
    <lineage>
        <taxon>Bacteria</taxon>
        <taxon>Bacillati</taxon>
        <taxon>Bacillota</taxon>
        <taxon>Clostridia</taxon>
        <taxon>Peptostreptococcales</taxon>
        <taxon>Acidaminobacteraceae</taxon>
        <taxon>Acidaminobacter</taxon>
    </lineage>
</organism>
<name>A0A1G5RXJ9_9FIRM</name>
<dbReference type="InterPro" id="IPR018679">
    <property type="entry name" value="DUF2161"/>
</dbReference>
<gene>
    <name evidence="1" type="ORF">SAMN03080599_01480</name>
</gene>
<dbReference type="Proteomes" id="UP000199208">
    <property type="component" value="Unassembled WGS sequence"/>
</dbReference>
<keyword evidence="2" id="KW-1185">Reference proteome</keyword>
<evidence type="ECO:0000313" key="1">
    <source>
        <dbReference type="EMBL" id="SCZ78865.1"/>
    </source>
</evidence>
<dbReference type="AlphaFoldDB" id="A0A1G5RXJ9"/>
<dbReference type="SUPFAM" id="SSF52980">
    <property type="entry name" value="Restriction endonuclease-like"/>
    <property type="match status" value="1"/>
</dbReference>
<protein>
    <submittedName>
        <fullName evidence="1">Uncharacterized protein</fullName>
    </submittedName>
</protein>
<dbReference type="OrthoDB" id="9795163at2"/>
<proteinExistence type="predicted"/>
<accession>A0A1G5RXJ9</accession>
<dbReference type="EMBL" id="FMWL01000005">
    <property type="protein sequence ID" value="SCZ78865.1"/>
    <property type="molecule type" value="Genomic_DNA"/>
</dbReference>
<dbReference type="RefSeq" id="WP_092590244.1">
    <property type="nucleotide sequence ID" value="NZ_FMWL01000005.1"/>
</dbReference>
<reference evidence="1 2" key="1">
    <citation type="submission" date="2016-10" db="EMBL/GenBank/DDBJ databases">
        <authorList>
            <person name="de Groot N.N."/>
        </authorList>
    </citation>
    <scope>NUCLEOTIDE SEQUENCE [LARGE SCALE GENOMIC DNA]</scope>
    <source>
        <strain evidence="1 2">DSM 2784</strain>
    </source>
</reference>
<dbReference type="STRING" id="1120920.SAMN03080599_01480"/>
<dbReference type="InterPro" id="IPR011335">
    <property type="entry name" value="Restrct_endonuc-II-like"/>
</dbReference>
<evidence type="ECO:0000313" key="2">
    <source>
        <dbReference type="Proteomes" id="UP000199208"/>
    </source>
</evidence>
<dbReference type="Pfam" id="PF09929">
    <property type="entry name" value="DUF2161"/>
    <property type="match status" value="1"/>
</dbReference>